<evidence type="ECO:0000313" key="1">
    <source>
        <dbReference type="EMBL" id="KAK3799118.1"/>
    </source>
</evidence>
<dbReference type="EMBL" id="JAWDGP010000593">
    <property type="protein sequence ID" value="KAK3799118.1"/>
    <property type="molecule type" value="Genomic_DNA"/>
</dbReference>
<accession>A0AAE1B3T9</accession>
<name>A0AAE1B3T9_9GAST</name>
<comment type="caution">
    <text evidence="1">The sequence shown here is derived from an EMBL/GenBank/DDBJ whole genome shotgun (WGS) entry which is preliminary data.</text>
</comment>
<evidence type="ECO:0000313" key="2">
    <source>
        <dbReference type="Proteomes" id="UP001283361"/>
    </source>
</evidence>
<dbReference type="Proteomes" id="UP001283361">
    <property type="component" value="Unassembled WGS sequence"/>
</dbReference>
<organism evidence="1 2">
    <name type="scientific">Elysia crispata</name>
    <name type="common">lettuce slug</name>
    <dbReference type="NCBI Taxonomy" id="231223"/>
    <lineage>
        <taxon>Eukaryota</taxon>
        <taxon>Metazoa</taxon>
        <taxon>Spiralia</taxon>
        <taxon>Lophotrochozoa</taxon>
        <taxon>Mollusca</taxon>
        <taxon>Gastropoda</taxon>
        <taxon>Heterobranchia</taxon>
        <taxon>Euthyneura</taxon>
        <taxon>Panpulmonata</taxon>
        <taxon>Sacoglossa</taxon>
        <taxon>Placobranchoidea</taxon>
        <taxon>Plakobranchidae</taxon>
        <taxon>Elysia</taxon>
    </lineage>
</organism>
<gene>
    <name evidence="1" type="ORF">RRG08_051393</name>
</gene>
<sequence>MQILNIYAHSLFFITKNLPYDKFIPPTYQTLSVDPESAITTSKHLSVVVAVKTLPSATTDLDWQRLKVEKRWFGKEATYT</sequence>
<protein>
    <submittedName>
        <fullName evidence="1">Uncharacterized protein</fullName>
    </submittedName>
</protein>
<dbReference type="AlphaFoldDB" id="A0AAE1B3T9"/>
<keyword evidence="2" id="KW-1185">Reference proteome</keyword>
<proteinExistence type="predicted"/>
<reference evidence="1" key="1">
    <citation type="journal article" date="2023" name="G3 (Bethesda)">
        <title>A reference genome for the long-term kleptoplast-retaining sea slug Elysia crispata morphotype clarki.</title>
        <authorList>
            <person name="Eastman K.E."/>
            <person name="Pendleton A.L."/>
            <person name="Shaikh M.A."/>
            <person name="Suttiyut T."/>
            <person name="Ogas R."/>
            <person name="Tomko P."/>
            <person name="Gavelis G."/>
            <person name="Widhalm J.R."/>
            <person name="Wisecaver J.H."/>
        </authorList>
    </citation>
    <scope>NUCLEOTIDE SEQUENCE</scope>
    <source>
        <strain evidence="1">ECLA1</strain>
    </source>
</reference>